<gene>
    <name evidence="2" type="ORF">IAB91_00675</name>
</gene>
<evidence type="ECO:0000313" key="2">
    <source>
        <dbReference type="EMBL" id="MBO8473791.1"/>
    </source>
</evidence>
<comment type="caution">
    <text evidence="2">The sequence shown here is derived from an EMBL/GenBank/DDBJ whole genome shotgun (WGS) entry which is preliminary data.</text>
</comment>
<evidence type="ECO:0000256" key="1">
    <source>
        <dbReference type="SAM" id="SignalP"/>
    </source>
</evidence>
<reference evidence="2" key="2">
    <citation type="journal article" date="2021" name="PeerJ">
        <title>Extensive microbial diversity within the chicken gut microbiome revealed by metagenomics and culture.</title>
        <authorList>
            <person name="Gilroy R."/>
            <person name="Ravi A."/>
            <person name="Getino M."/>
            <person name="Pursley I."/>
            <person name="Horton D.L."/>
            <person name="Alikhan N.F."/>
            <person name="Baker D."/>
            <person name="Gharbi K."/>
            <person name="Hall N."/>
            <person name="Watson M."/>
            <person name="Adriaenssens E.M."/>
            <person name="Foster-Nyarko E."/>
            <person name="Jarju S."/>
            <person name="Secka A."/>
            <person name="Antonio M."/>
            <person name="Oren A."/>
            <person name="Chaudhuri R.R."/>
            <person name="La Ragione R."/>
            <person name="Hildebrand F."/>
            <person name="Pallen M.J."/>
        </authorList>
    </citation>
    <scope>NUCLEOTIDE SEQUENCE</scope>
    <source>
        <strain evidence="2">B1-13419</strain>
    </source>
</reference>
<evidence type="ECO:0000313" key="3">
    <source>
        <dbReference type="Proteomes" id="UP000823757"/>
    </source>
</evidence>
<dbReference type="Gene3D" id="3.40.50.10610">
    <property type="entry name" value="ABC-type transport auxiliary lipoprotein component"/>
    <property type="match status" value="1"/>
</dbReference>
<reference evidence="2" key="1">
    <citation type="submission" date="2020-10" db="EMBL/GenBank/DDBJ databases">
        <authorList>
            <person name="Gilroy R."/>
        </authorList>
    </citation>
    <scope>NUCLEOTIDE SEQUENCE</scope>
    <source>
        <strain evidence="2">B1-13419</strain>
    </source>
</reference>
<proteinExistence type="predicted"/>
<protein>
    <recommendedName>
        <fullName evidence="4">FlgO domain-containing protein</fullName>
    </recommendedName>
</protein>
<dbReference type="Proteomes" id="UP000823757">
    <property type="component" value="Unassembled WGS sequence"/>
</dbReference>
<dbReference type="EMBL" id="JADIMD010000009">
    <property type="protein sequence ID" value="MBO8473791.1"/>
    <property type="molecule type" value="Genomic_DNA"/>
</dbReference>
<keyword evidence="1" id="KW-0732">Signal</keyword>
<dbReference type="AlphaFoldDB" id="A0A9D9NHG7"/>
<feature type="chain" id="PRO_5039286538" description="FlgO domain-containing protein" evidence="1">
    <location>
        <begin position="19"/>
        <end position="526"/>
    </location>
</feature>
<sequence>MKKLVFLLFILTCFDVFGQTATDKNGNKIYNGNSVAIFTHVAKYAVGGLMDIREAIPGELESELQTAFNVMVTSVAQNHGLQVVNRDNEAFIKTQKWLQETKSEDYIDGLSVRAKSIGATHILLQDLTVYTYGNAYIVLEVMNNIISVQTNISKRNIRRYRISINASSDEISDIITQEKSAVRNYFMNAFPAFFVLYKTSRNTAFLYPTSAFGVDTKDKVFFYYWENVQFPVQGQNYNFSKMEQISIGTEPEAVNGSLHVKLDKKLSASDNLVIKLGDILHSEITTYAHVPLSFSGFISSGNAYEDYCRKQINNAVYNALYDYACVNLIESENLAVIKAERNLQKTEDFIDGSVIEQFKASGARYILNTSEFSNDQDIVRFKMSVVDISAGTVVKEFLINCHISRLDEVVKYYINQIFVAPIAIGKVAGKQINVYPVLPIASSEGESFSILYNKSIVDPISGKNIYSRIEIAKCTLSKWNGQEYVLTIDEVLSKDDFSAIADTKSTDLFYLMKNVPEPENMNNISK</sequence>
<accession>A0A9D9NHG7</accession>
<evidence type="ECO:0008006" key="4">
    <source>
        <dbReference type="Google" id="ProtNLM"/>
    </source>
</evidence>
<organism evidence="2 3">
    <name type="scientific">Candidatus Cryptobacteroides faecigallinarum</name>
    <dbReference type="NCBI Taxonomy" id="2840763"/>
    <lineage>
        <taxon>Bacteria</taxon>
        <taxon>Pseudomonadati</taxon>
        <taxon>Bacteroidota</taxon>
        <taxon>Bacteroidia</taxon>
        <taxon>Bacteroidales</taxon>
        <taxon>Candidatus Cryptobacteroides</taxon>
    </lineage>
</organism>
<name>A0A9D9NHG7_9BACT</name>
<feature type="signal peptide" evidence="1">
    <location>
        <begin position="1"/>
        <end position="18"/>
    </location>
</feature>